<dbReference type="HOGENOM" id="CLU_1996654_0_0_1"/>
<dbReference type="Proteomes" id="UP000011115">
    <property type="component" value="Unassembled WGS sequence"/>
</dbReference>
<reference evidence="2" key="1">
    <citation type="journal article" date="2011" name="Nature">
        <title>Genome sequence and analysis of the tuber crop potato.</title>
        <authorList>
            <consortium name="The Potato Genome Sequencing Consortium"/>
        </authorList>
    </citation>
    <scope>NUCLEOTIDE SEQUENCE [LARGE SCALE GENOMIC DNA]</scope>
    <source>
        <strain evidence="2">cv. DM1-3 516 R44</strain>
    </source>
</reference>
<dbReference type="EnsemblPlants" id="PGSC0003DMT400064894">
    <property type="protein sequence ID" value="PGSC0003DMT400064894"/>
    <property type="gene ID" value="PGSC0003DMG400025200"/>
</dbReference>
<dbReference type="PaxDb" id="4113-PGSC0003DMT400064894"/>
<organism evidence="1 2">
    <name type="scientific">Solanum tuberosum</name>
    <name type="common">Potato</name>
    <dbReference type="NCBI Taxonomy" id="4113"/>
    <lineage>
        <taxon>Eukaryota</taxon>
        <taxon>Viridiplantae</taxon>
        <taxon>Streptophyta</taxon>
        <taxon>Embryophyta</taxon>
        <taxon>Tracheophyta</taxon>
        <taxon>Spermatophyta</taxon>
        <taxon>Magnoliopsida</taxon>
        <taxon>eudicotyledons</taxon>
        <taxon>Gunneridae</taxon>
        <taxon>Pentapetalae</taxon>
        <taxon>asterids</taxon>
        <taxon>lamiids</taxon>
        <taxon>Solanales</taxon>
        <taxon>Solanaceae</taxon>
        <taxon>Solanoideae</taxon>
        <taxon>Solaneae</taxon>
        <taxon>Solanum</taxon>
    </lineage>
</organism>
<reference evidence="1" key="2">
    <citation type="submission" date="2015-06" db="UniProtKB">
        <authorList>
            <consortium name="EnsemblPlants"/>
        </authorList>
    </citation>
    <scope>IDENTIFICATION</scope>
    <source>
        <strain evidence="1">DM1-3 516 R44</strain>
    </source>
</reference>
<accession>M1CD28</accession>
<evidence type="ECO:0000313" key="1">
    <source>
        <dbReference type="EnsemblPlants" id="PGSC0003DMT400064894"/>
    </source>
</evidence>
<keyword evidence="2" id="KW-1185">Reference proteome</keyword>
<evidence type="ECO:0000313" key="2">
    <source>
        <dbReference type="Proteomes" id="UP000011115"/>
    </source>
</evidence>
<proteinExistence type="predicted"/>
<name>M1CD28_SOLTU</name>
<dbReference type="InParanoid" id="M1CD28"/>
<protein>
    <submittedName>
        <fullName evidence="1">Uncharacterized protein</fullName>
    </submittedName>
</protein>
<dbReference type="Gramene" id="PGSC0003DMT400064894">
    <property type="protein sequence ID" value="PGSC0003DMT400064894"/>
    <property type="gene ID" value="PGSC0003DMG400025200"/>
</dbReference>
<sequence length="125" mass="13457">MQGRNDVLEKHFIGRIDTLSSIDDESLQAQLVSMRADIDKLADKPVEVPPTLVTVTPRIRDRGHSISSKSSDVVEPPLPPVAKITHAGIECTTDASPTSPISQSSVVVGVLTYNLTILLADLVIF</sequence>
<dbReference type="AlphaFoldDB" id="M1CD28"/>